<gene>
    <name evidence="3" type="ORF">Wenmar_03511</name>
</gene>
<dbReference type="OrthoDB" id="7874292at2"/>
<dbReference type="InterPro" id="IPR001789">
    <property type="entry name" value="Sig_transdc_resp-reg_receiver"/>
</dbReference>
<dbReference type="CDD" id="cd00156">
    <property type="entry name" value="REC"/>
    <property type="match status" value="1"/>
</dbReference>
<organism evidence="3 4">
    <name type="scientific">Wenxinia marina DSM 24838</name>
    <dbReference type="NCBI Taxonomy" id="1123501"/>
    <lineage>
        <taxon>Bacteria</taxon>
        <taxon>Pseudomonadati</taxon>
        <taxon>Pseudomonadota</taxon>
        <taxon>Alphaproteobacteria</taxon>
        <taxon>Rhodobacterales</taxon>
        <taxon>Roseobacteraceae</taxon>
        <taxon>Wenxinia</taxon>
    </lineage>
</organism>
<keyword evidence="1" id="KW-0597">Phosphoprotein</keyword>
<dbReference type="STRING" id="1123501.Wenmar_03511"/>
<evidence type="ECO:0000256" key="1">
    <source>
        <dbReference type="PROSITE-ProRule" id="PRU00169"/>
    </source>
</evidence>
<comment type="caution">
    <text evidence="3">The sequence shown here is derived from an EMBL/GenBank/DDBJ whole genome shotgun (WGS) entry which is preliminary data.</text>
</comment>
<dbReference type="Gene3D" id="3.40.50.2300">
    <property type="match status" value="1"/>
</dbReference>
<dbReference type="eggNOG" id="COG0784">
    <property type="taxonomic scope" value="Bacteria"/>
</dbReference>
<evidence type="ECO:0000313" key="4">
    <source>
        <dbReference type="Proteomes" id="UP000035100"/>
    </source>
</evidence>
<dbReference type="AlphaFoldDB" id="A0A0D0NIA3"/>
<evidence type="ECO:0000259" key="2">
    <source>
        <dbReference type="PROSITE" id="PS50110"/>
    </source>
</evidence>
<dbReference type="PATRIC" id="fig|1123501.6.peg.3636"/>
<dbReference type="GO" id="GO:0000160">
    <property type="term" value="P:phosphorelay signal transduction system"/>
    <property type="evidence" value="ECO:0007669"/>
    <property type="project" value="InterPro"/>
</dbReference>
<dbReference type="Proteomes" id="UP000035100">
    <property type="component" value="Unassembled WGS sequence"/>
</dbReference>
<dbReference type="InterPro" id="IPR011006">
    <property type="entry name" value="CheY-like_superfamily"/>
</dbReference>
<keyword evidence="4" id="KW-1185">Reference proteome</keyword>
<evidence type="ECO:0000313" key="3">
    <source>
        <dbReference type="EMBL" id="KIQ68055.1"/>
    </source>
</evidence>
<dbReference type="EMBL" id="AONG01000018">
    <property type="protein sequence ID" value="KIQ68055.1"/>
    <property type="molecule type" value="Genomic_DNA"/>
</dbReference>
<proteinExistence type="predicted"/>
<dbReference type="PROSITE" id="PS50110">
    <property type="entry name" value="RESPONSE_REGULATORY"/>
    <property type="match status" value="1"/>
</dbReference>
<protein>
    <submittedName>
        <fullName evidence="3">Response regulator</fullName>
    </submittedName>
</protein>
<reference evidence="3 4" key="1">
    <citation type="submission" date="2013-01" db="EMBL/GenBank/DDBJ databases">
        <authorList>
            <person name="Fiebig A."/>
            <person name="Goeker M."/>
            <person name="Klenk H.-P.P."/>
        </authorList>
    </citation>
    <scope>NUCLEOTIDE SEQUENCE [LARGE SCALE GENOMIC DNA]</scope>
    <source>
        <strain evidence="3 4">DSM 24838</strain>
    </source>
</reference>
<dbReference type="RefSeq" id="WP_018302270.1">
    <property type="nucleotide sequence ID" value="NZ_KB902282.1"/>
</dbReference>
<name>A0A0D0NIA3_9RHOB</name>
<accession>A0A0D0NIA3</accession>
<dbReference type="SUPFAM" id="SSF52172">
    <property type="entry name" value="CheY-like"/>
    <property type="match status" value="1"/>
</dbReference>
<feature type="domain" description="Response regulatory" evidence="2">
    <location>
        <begin position="2"/>
        <end position="118"/>
    </location>
</feature>
<feature type="modified residue" description="4-aspartylphosphate" evidence="1">
    <location>
        <position position="51"/>
    </location>
</feature>
<sequence>MKVLIVENKVELAEIWRRHLAREIEQVDIAASADEAIGRVAATDYAVVVIDLSLAEGDSPISVADYVQYRRPDCRIIYVTDRTFFSDGSIFSITPQLRALVPADSTPEDLAALVEHYGNRS</sequence>